<keyword evidence="7 9" id="KW-0460">Magnesium</keyword>
<dbReference type="PIRSF" id="PIRSF032582">
    <property type="entry name" value="Cas2"/>
    <property type="match status" value="1"/>
</dbReference>
<dbReference type="GO" id="GO:0016787">
    <property type="term" value="F:hydrolase activity"/>
    <property type="evidence" value="ECO:0007669"/>
    <property type="project" value="UniProtKB-KW"/>
</dbReference>
<dbReference type="RefSeq" id="WP_103975160.1">
    <property type="nucleotide sequence ID" value="NZ_PGFZ01000009.1"/>
</dbReference>
<evidence type="ECO:0000256" key="9">
    <source>
        <dbReference type="HAMAP-Rule" id="MF_01471"/>
    </source>
</evidence>
<dbReference type="GO" id="GO:0004521">
    <property type="term" value="F:RNA endonuclease activity"/>
    <property type="evidence" value="ECO:0007669"/>
    <property type="project" value="UniProtKB-UniRule"/>
</dbReference>
<keyword evidence="3 9" id="KW-0540">Nuclease</keyword>
<dbReference type="PANTHER" id="PTHR34405:SF3">
    <property type="entry name" value="CRISPR-ASSOCIATED ENDORIBONUCLEASE CAS2 3"/>
    <property type="match status" value="1"/>
</dbReference>
<comment type="cofactor">
    <cofactor evidence="1 9">
        <name>Mg(2+)</name>
        <dbReference type="ChEBI" id="CHEBI:18420"/>
    </cofactor>
</comment>
<evidence type="ECO:0000256" key="7">
    <source>
        <dbReference type="ARBA" id="ARBA00022842"/>
    </source>
</evidence>
<dbReference type="Proteomes" id="UP000237423">
    <property type="component" value="Unassembled WGS sequence"/>
</dbReference>
<evidence type="ECO:0000256" key="8">
    <source>
        <dbReference type="ARBA" id="ARBA00023118"/>
    </source>
</evidence>
<gene>
    <name evidence="11" type="primary">cas2_2</name>
    <name evidence="9" type="synonym">cas2</name>
    <name evidence="11" type="ORF">AADEFJLK_03509</name>
</gene>
<comment type="subunit">
    <text evidence="9">Homodimer, forms a heterotetramer with a Cas1 homodimer.</text>
</comment>
<dbReference type="InterPro" id="IPR021127">
    <property type="entry name" value="CRISPR_associated_Cas2"/>
</dbReference>
<comment type="similarity">
    <text evidence="2 9 10">Belongs to the CRISPR-associated endoribonuclease Cas2 protein family.</text>
</comment>
<keyword evidence="6 9" id="KW-0378">Hydrolase</keyword>
<protein>
    <recommendedName>
        <fullName evidence="9">CRISPR-associated endoribonuclease Cas2</fullName>
        <ecNumber evidence="9">3.1.-.-</ecNumber>
    </recommendedName>
</protein>
<dbReference type="GO" id="GO:0051607">
    <property type="term" value="P:defense response to virus"/>
    <property type="evidence" value="ECO:0007669"/>
    <property type="project" value="UniProtKB-UniRule"/>
</dbReference>
<dbReference type="CDD" id="cd09725">
    <property type="entry name" value="Cas2_I_II_III"/>
    <property type="match status" value="1"/>
</dbReference>
<dbReference type="Pfam" id="PF09827">
    <property type="entry name" value="CRISPR_Cas2"/>
    <property type="match status" value="1"/>
</dbReference>
<evidence type="ECO:0000256" key="6">
    <source>
        <dbReference type="ARBA" id="ARBA00022801"/>
    </source>
</evidence>
<name>A0A2S5CIJ1_9GAMM</name>
<dbReference type="NCBIfam" id="TIGR01573">
    <property type="entry name" value="cas2"/>
    <property type="match status" value="1"/>
</dbReference>
<dbReference type="PANTHER" id="PTHR34405">
    <property type="entry name" value="CRISPR-ASSOCIATED ENDORIBONUCLEASE CAS2"/>
    <property type="match status" value="1"/>
</dbReference>
<evidence type="ECO:0000313" key="11">
    <source>
        <dbReference type="EMBL" id="POZ50616.1"/>
    </source>
</evidence>
<evidence type="ECO:0000256" key="5">
    <source>
        <dbReference type="ARBA" id="ARBA00022759"/>
    </source>
</evidence>
<feature type="binding site" evidence="9">
    <location>
        <position position="10"/>
    </location>
    <ligand>
        <name>Mg(2+)</name>
        <dbReference type="ChEBI" id="CHEBI:18420"/>
        <note>catalytic</note>
    </ligand>
</feature>
<accession>A0A2S5CIJ1</accession>
<keyword evidence="5 9" id="KW-0255">Endonuclease</keyword>
<evidence type="ECO:0000256" key="10">
    <source>
        <dbReference type="PIRNR" id="PIRNR032582"/>
    </source>
</evidence>
<dbReference type="GO" id="GO:0046872">
    <property type="term" value="F:metal ion binding"/>
    <property type="evidence" value="ECO:0007669"/>
    <property type="project" value="UniProtKB-UniRule"/>
</dbReference>
<comment type="function">
    <text evidence="9">CRISPR (clustered regularly interspaced short palindromic repeat), is an adaptive immune system that provides protection against mobile genetic elements (viruses, transposable elements and conjugative plasmids). CRISPR clusters contain sequences complementary to antecedent mobile elements and target invading nucleic acids. CRISPR clusters are transcribed and processed into CRISPR RNA (crRNA). Functions as a ssRNA-specific endoribonuclease. Involved in the integration of spacer DNA into the CRISPR cassette.</text>
</comment>
<reference evidence="11 12" key="1">
    <citation type="submission" date="2017-11" db="EMBL/GenBank/DDBJ databases">
        <title>Draft Genome Sequence of Methylobacter psychrotolerans Sph1T, an Obligate Methanotroph from Low-Temperature Environments.</title>
        <authorList>
            <person name="Oshkin I.Y."/>
            <person name="Miroshnikov K."/>
            <person name="Belova S.E."/>
            <person name="Korzhenkov A."/>
            <person name="Toshchakov S.V."/>
            <person name="Dedysh S.N."/>
        </authorList>
    </citation>
    <scope>NUCLEOTIDE SEQUENCE [LARGE SCALE GENOMIC DNA]</scope>
    <source>
        <strain evidence="11 12">Sph1</strain>
    </source>
</reference>
<dbReference type="AlphaFoldDB" id="A0A2S5CIJ1"/>
<dbReference type="GO" id="GO:0043571">
    <property type="term" value="P:maintenance of CRISPR repeat elements"/>
    <property type="evidence" value="ECO:0007669"/>
    <property type="project" value="UniProtKB-UniRule"/>
</dbReference>
<dbReference type="EMBL" id="PGFZ01000009">
    <property type="protein sequence ID" value="POZ50616.1"/>
    <property type="molecule type" value="Genomic_DNA"/>
</dbReference>
<evidence type="ECO:0000256" key="3">
    <source>
        <dbReference type="ARBA" id="ARBA00022722"/>
    </source>
</evidence>
<comment type="caution">
    <text evidence="11">The sequence shown here is derived from an EMBL/GenBank/DDBJ whole genome shotgun (WGS) entry which is preliminary data.</text>
</comment>
<keyword evidence="8 9" id="KW-0051">Antiviral defense</keyword>
<keyword evidence="4 9" id="KW-0479">Metal-binding</keyword>
<proteinExistence type="inferred from homology"/>
<evidence type="ECO:0000256" key="1">
    <source>
        <dbReference type="ARBA" id="ARBA00001946"/>
    </source>
</evidence>
<dbReference type="InterPro" id="IPR019199">
    <property type="entry name" value="Virulence_VapD/CRISPR_Cas2"/>
</dbReference>
<evidence type="ECO:0000256" key="4">
    <source>
        <dbReference type="ARBA" id="ARBA00022723"/>
    </source>
</evidence>
<sequence>MSGFYLICFDVHHPKRLRKIANEMENFGNRVQRSVFECHLETAQLADLQQRLETLMEPVADQVRYYPLCGKDKQRIIVDGLGQVSADPDFHLV</sequence>
<dbReference type="HAMAP" id="MF_01471">
    <property type="entry name" value="Cas2"/>
    <property type="match status" value="1"/>
</dbReference>
<dbReference type="Gene3D" id="3.30.70.240">
    <property type="match status" value="1"/>
</dbReference>
<dbReference type="SUPFAM" id="SSF143430">
    <property type="entry name" value="TTP0101/SSO1404-like"/>
    <property type="match status" value="1"/>
</dbReference>
<evidence type="ECO:0000256" key="2">
    <source>
        <dbReference type="ARBA" id="ARBA00009959"/>
    </source>
</evidence>
<evidence type="ECO:0000313" key="12">
    <source>
        <dbReference type="Proteomes" id="UP000237423"/>
    </source>
</evidence>
<organism evidence="11 12">
    <name type="scientific">Methylovulum psychrotolerans</name>
    <dbReference type="NCBI Taxonomy" id="1704499"/>
    <lineage>
        <taxon>Bacteria</taxon>
        <taxon>Pseudomonadati</taxon>
        <taxon>Pseudomonadota</taxon>
        <taxon>Gammaproteobacteria</taxon>
        <taxon>Methylococcales</taxon>
        <taxon>Methylococcaceae</taxon>
        <taxon>Methylovulum</taxon>
    </lineage>
</organism>
<dbReference type="EC" id="3.1.-.-" evidence="9"/>